<dbReference type="InterPro" id="IPR049278">
    <property type="entry name" value="MS_channel_C"/>
</dbReference>
<evidence type="ECO:0000256" key="4">
    <source>
        <dbReference type="ARBA" id="ARBA00022692"/>
    </source>
</evidence>
<protein>
    <submittedName>
        <fullName evidence="11">Mechanosensitive ion channel family protein</fullName>
    </submittedName>
</protein>
<dbReference type="InterPro" id="IPR011014">
    <property type="entry name" value="MscS_channel_TM-2"/>
</dbReference>
<accession>A0ABW5DM59</accession>
<feature type="transmembrane region" description="Helical" evidence="7">
    <location>
        <begin position="451"/>
        <end position="470"/>
    </location>
</feature>
<evidence type="ECO:0000256" key="6">
    <source>
        <dbReference type="ARBA" id="ARBA00023136"/>
    </source>
</evidence>
<dbReference type="PANTHER" id="PTHR30460">
    <property type="entry name" value="MODERATE CONDUCTANCE MECHANOSENSITIVE CHANNEL YBIO"/>
    <property type="match status" value="1"/>
</dbReference>
<dbReference type="PANTHER" id="PTHR30460:SF0">
    <property type="entry name" value="MODERATE CONDUCTANCE MECHANOSENSITIVE CHANNEL YBIO"/>
    <property type="match status" value="1"/>
</dbReference>
<dbReference type="InterPro" id="IPR045276">
    <property type="entry name" value="YbiO_bact"/>
</dbReference>
<feature type="transmembrane region" description="Helical" evidence="7">
    <location>
        <begin position="249"/>
        <end position="270"/>
    </location>
</feature>
<dbReference type="RefSeq" id="WP_379874456.1">
    <property type="nucleotide sequence ID" value="NZ_JBHUIP010000001.1"/>
</dbReference>
<evidence type="ECO:0000256" key="2">
    <source>
        <dbReference type="ARBA" id="ARBA00008017"/>
    </source>
</evidence>
<sequence length="654" mass="69304">MADGGQMDMMASASMAGEMLWGALNDGFYLGLLGTREISGFFADWNARLVAEGSSWFAVAGLALGIVMIAGLVGGAAFKAGQAAVQRRESRRADAIGQLNRAFLRLLYGLLAVAAFVGVARLLTRLAFPEGSLALHSTHTIVDAAVIAWLYAGLGQLLFAPSKPDARLIVIARPGWHAGWLFAYGAIGGVVGQTVRLADRTGMSNIGIEGWFLVGATLLTVVKLYWFIAGAGDIRRAFAGEAPGLVRRAAAAALPVFYAVSAVLIWAAGFLAASKPESAAWNFAAGTTQVILLLLPVLAIGIHAALSALIRRSETAEPPISPVGGAVLHALQTGLTGGIWLLGVHLIFELWKPIMSGGAAGEALMGIVATERVMLAVVLCWTVWSFLKHCFAALAPEVKPQVPGDEETLGATPTSRLSTFLPLVRNVVFGAAVVVTALVVLSSVGIDIGPFLAGFGILGLAVSFGSQTLIKDIVSGIFFIADDAFRLGEYIDTGRLKGTVEKITLRSVQLRHQNGPLHTIPFGQIQSVTNYSRDWSTIKFELRLDRETDPEQLRKVVKKVGLALMEHEEAGKEIILPLKLQGIQDVTENSLVVRLKYTAKPGNPTLIQREAMKLLLAAFKENGIILASNAVTVRGGDIHASGAATTRLPNPTST</sequence>
<evidence type="ECO:0000256" key="5">
    <source>
        <dbReference type="ARBA" id="ARBA00022989"/>
    </source>
</evidence>
<dbReference type="EMBL" id="JBHUIP010000001">
    <property type="protein sequence ID" value="MFD2261549.1"/>
    <property type="molecule type" value="Genomic_DNA"/>
</dbReference>
<feature type="domain" description="Mechanosensitive ion channel transmembrane helices 2/3" evidence="10">
    <location>
        <begin position="433"/>
        <end position="467"/>
    </location>
</feature>
<feature type="transmembrane region" description="Helical" evidence="7">
    <location>
        <begin position="423"/>
        <end position="445"/>
    </location>
</feature>
<dbReference type="SUPFAM" id="SSF82861">
    <property type="entry name" value="Mechanosensitive channel protein MscS (YggB), transmembrane region"/>
    <property type="match status" value="1"/>
</dbReference>
<feature type="transmembrane region" description="Helical" evidence="7">
    <location>
        <begin position="56"/>
        <end position="81"/>
    </location>
</feature>
<dbReference type="Pfam" id="PF00924">
    <property type="entry name" value="MS_channel_2nd"/>
    <property type="match status" value="1"/>
</dbReference>
<evidence type="ECO:0000259" key="9">
    <source>
        <dbReference type="Pfam" id="PF21082"/>
    </source>
</evidence>
<evidence type="ECO:0000256" key="7">
    <source>
        <dbReference type="SAM" id="Phobius"/>
    </source>
</evidence>
<organism evidence="11 12">
    <name type="scientific">Lacibacterium aquatile</name>
    <dbReference type="NCBI Taxonomy" id="1168082"/>
    <lineage>
        <taxon>Bacteria</taxon>
        <taxon>Pseudomonadati</taxon>
        <taxon>Pseudomonadota</taxon>
        <taxon>Alphaproteobacteria</taxon>
        <taxon>Rhodospirillales</taxon>
        <taxon>Rhodospirillaceae</taxon>
    </lineage>
</organism>
<evidence type="ECO:0000256" key="1">
    <source>
        <dbReference type="ARBA" id="ARBA00004651"/>
    </source>
</evidence>
<keyword evidence="3" id="KW-1003">Cell membrane</keyword>
<gene>
    <name evidence="11" type="ORF">ACFSM5_01525</name>
</gene>
<reference evidence="12" key="1">
    <citation type="journal article" date="2019" name="Int. J. Syst. Evol. Microbiol.">
        <title>The Global Catalogue of Microorganisms (GCM) 10K type strain sequencing project: providing services to taxonomists for standard genome sequencing and annotation.</title>
        <authorList>
            <consortium name="The Broad Institute Genomics Platform"/>
            <consortium name="The Broad Institute Genome Sequencing Center for Infectious Disease"/>
            <person name="Wu L."/>
            <person name="Ma J."/>
        </authorList>
    </citation>
    <scope>NUCLEOTIDE SEQUENCE [LARGE SCALE GENOMIC DNA]</scope>
    <source>
        <strain evidence="12">CGMCC 1.19062</strain>
    </source>
</reference>
<keyword evidence="5 7" id="KW-1133">Transmembrane helix</keyword>
<dbReference type="InterPro" id="IPR006685">
    <property type="entry name" value="MscS_channel_2nd"/>
</dbReference>
<comment type="caution">
    <text evidence="11">The sequence shown here is derived from an EMBL/GenBank/DDBJ whole genome shotgun (WGS) entry which is preliminary data.</text>
</comment>
<feature type="transmembrane region" description="Helical" evidence="7">
    <location>
        <begin position="140"/>
        <end position="159"/>
    </location>
</feature>
<dbReference type="InterPro" id="IPR023408">
    <property type="entry name" value="MscS_beta-dom_sf"/>
</dbReference>
<feature type="domain" description="Mechanosensitive ion channel MscS C-terminal" evidence="9">
    <location>
        <begin position="539"/>
        <end position="625"/>
    </location>
</feature>
<dbReference type="InterPro" id="IPR049142">
    <property type="entry name" value="MS_channel_1st"/>
</dbReference>
<feature type="transmembrane region" description="Helical" evidence="7">
    <location>
        <begin position="180"/>
        <end position="198"/>
    </location>
</feature>
<dbReference type="Pfam" id="PF21088">
    <property type="entry name" value="MS_channel_1st"/>
    <property type="match status" value="1"/>
</dbReference>
<dbReference type="InterPro" id="IPR010920">
    <property type="entry name" value="LSM_dom_sf"/>
</dbReference>
<dbReference type="Gene3D" id="3.30.70.100">
    <property type="match status" value="1"/>
</dbReference>
<keyword evidence="4 7" id="KW-0812">Transmembrane</keyword>
<feature type="transmembrane region" description="Helical" evidence="7">
    <location>
        <begin position="102"/>
        <end position="120"/>
    </location>
</feature>
<evidence type="ECO:0000259" key="10">
    <source>
        <dbReference type="Pfam" id="PF21088"/>
    </source>
</evidence>
<evidence type="ECO:0000313" key="11">
    <source>
        <dbReference type="EMBL" id="MFD2261549.1"/>
    </source>
</evidence>
<comment type="similarity">
    <text evidence="2">Belongs to the MscS (TC 1.A.23) family.</text>
</comment>
<dbReference type="Gene3D" id="2.30.30.60">
    <property type="match status" value="1"/>
</dbReference>
<keyword evidence="12" id="KW-1185">Reference proteome</keyword>
<comment type="subcellular location">
    <subcellularLocation>
        <location evidence="1">Cell membrane</location>
        <topology evidence="1">Multi-pass membrane protein</topology>
    </subcellularLocation>
</comment>
<dbReference type="Proteomes" id="UP001597295">
    <property type="component" value="Unassembled WGS sequence"/>
</dbReference>
<evidence type="ECO:0000256" key="3">
    <source>
        <dbReference type="ARBA" id="ARBA00022475"/>
    </source>
</evidence>
<feature type="transmembrane region" description="Helical" evidence="7">
    <location>
        <begin position="290"/>
        <end position="310"/>
    </location>
</feature>
<feature type="transmembrane region" description="Helical" evidence="7">
    <location>
        <begin position="363"/>
        <end position="387"/>
    </location>
</feature>
<evidence type="ECO:0000313" key="12">
    <source>
        <dbReference type="Proteomes" id="UP001597295"/>
    </source>
</evidence>
<dbReference type="SUPFAM" id="SSF50182">
    <property type="entry name" value="Sm-like ribonucleoproteins"/>
    <property type="match status" value="1"/>
</dbReference>
<keyword evidence="6 7" id="KW-0472">Membrane</keyword>
<dbReference type="Pfam" id="PF21082">
    <property type="entry name" value="MS_channel_3rd"/>
    <property type="match status" value="1"/>
</dbReference>
<dbReference type="SUPFAM" id="SSF82689">
    <property type="entry name" value="Mechanosensitive channel protein MscS (YggB), C-terminal domain"/>
    <property type="match status" value="1"/>
</dbReference>
<dbReference type="InterPro" id="IPR011066">
    <property type="entry name" value="MscS_channel_C_sf"/>
</dbReference>
<dbReference type="Gene3D" id="1.10.287.1260">
    <property type="match status" value="1"/>
</dbReference>
<evidence type="ECO:0000259" key="8">
    <source>
        <dbReference type="Pfam" id="PF00924"/>
    </source>
</evidence>
<feature type="transmembrane region" description="Helical" evidence="7">
    <location>
        <begin position="210"/>
        <end position="228"/>
    </location>
</feature>
<name>A0ABW5DM59_9PROT</name>
<proteinExistence type="inferred from homology"/>
<feature type="domain" description="Mechanosensitive ion channel MscS" evidence="8">
    <location>
        <begin position="468"/>
        <end position="533"/>
    </location>
</feature>